<keyword evidence="7 8" id="KW-0067">ATP-binding</keyword>
<keyword evidence="12" id="KW-1185">Reference proteome</keyword>
<dbReference type="PROSITE" id="PS50011">
    <property type="entry name" value="PROTEIN_KINASE_DOM"/>
    <property type="match status" value="2"/>
</dbReference>
<evidence type="ECO:0000256" key="6">
    <source>
        <dbReference type="ARBA" id="ARBA00022777"/>
    </source>
</evidence>
<gene>
    <name evidence="11" type="ORF">SSX86_029397</name>
</gene>
<keyword evidence="2" id="KW-1003">Cell membrane</keyword>
<feature type="compositionally biased region" description="Low complexity" evidence="9">
    <location>
        <begin position="13"/>
        <end position="23"/>
    </location>
</feature>
<keyword evidence="5 8" id="KW-0547">Nucleotide-binding</keyword>
<keyword evidence="2" id="KW-0472">Membrane</keyword>
<keyword evidence="6" id="KW-0418">Kinase</keyword>
<reference evidence="11 12" key="1">
    <citation type="submission" date="2024-04" db="EMBL/GenBank/DDBJ databases">
        <title>The reference genome of an endangered Asteraceae, Deinandra increscens subsp. villosa, native to the Central Coast of California.</title>
        <authorList>
            <person name="Guilliams M."/>
            <person name="Hasenstab-Lehman K."/>
            <person name="Meyer R."/>
            <person name="Mcevoy S."/>
        </authorList>
    </citation>
    <scope>NUCLEOTIDE SEQUENCE [LARGE SCALE GENOMIC DNA]</scope>
    <source>
        <tissue evidence="11">Leaf</tissue>
    </source>
</reference>
<dbReference type="PROSITE" id="PS00108">
    <property type="entry name" value="PROTEIN_KINASE_ST"/>
    <property type="match status" value="1"/>
</dbReference>
<keyword evidence="4" id="KW-0808">Transferase</keyword>
<evidence type="ECO:0000256" key="7">
    <source>
        <dbReference type="ARBA" id="ARBA00022840"/>
    </source>
</evidence>
<dbReference type="GO" id="GO:0005524">
    <property type="term" value="F:ATP binding"/>
    <property type="evidence" value="ECO:0007669"/>
    <property type="project" value="UniProtKB-UniRule"/>
</dbReference>
<evidence type="ECO:0000256" key="2">
    <source>
        <dbReference type="ARBA" id="ARBA00022475"/>
    </source>
</evidence>
<dbReference type="InterPro" id="IPR050823">
    <property type="entry name" value="Plant_Ser_Thr_Prot_Kinase"/>
</dbReference>
<dbReference type="Proteomes" id="UP001408789">
    <property type="component" value="Unassembled WGS sequence"/>
</dbReference>
<feature type="region of interest" description="Disordered" evidence="9">
    <location>
        <begin position="1"/>
        <end position="23"/>
    </location>
</feature>
<evidence type="ECO:0000256" key="4">
    <source>
        <dbReference type="ARBA" id="ARBA00022679"/>
    </source>
</evidence>
<dbReference type="InterPro" id="IPR011009">
    <property type="entry name" value="Kinase-like_dom_sf"/>
</dbReference>
<dbReference type="AlphaFoldDB" id="A0AAP0GLE0"/>
<dbReference type="GO" id="GO:0005886">
    <property type="term" value="C:plasma membrane"/>
    <property type="evidence" value="ECO:0007669"/>
    <property type="project" value="UniProtKB-SubCell"/>
</dbReference>
<dbReference type="InterPro" id="IPR000719">
    <property type="entry name" value="Prot_kinase_dom"/>
</dbReference>
<comment type="subcellular location">
    <subcellularLocation>
        <location evidence="1">Cell membrane</location>
    </subcellularLocation>
</comment>
<evidence type="ECO:0000256" key="8">
    <source>
        <dbReference type="PROSITE-ProRule" id="PRU10141"/>
    </source>
</evidence>
<feature type="domain" description="Protein kinase" evidence="10">
    <location>
        <begin position="404"/>
        <end position="688"/>
    </location>
</feature>
<dbReference type="InterPro" id="IPR001245">
    <property type="entry name" value="Ser-Thr/Tyr_kinase_cat_dom"/>
</dbReference>
<comment type="caution">
    <text evidence="11">The sequence shown here is derived from an EMBL/GenBank/DDBJ whole genome shotgun (WGS) entry which is preliminary data.</text>
</comment>
<evidence type="ECO:0000313" key="11">
    <source>
        <dbReference type="EMBL" id="KAK9052767.1"/>
    </source>
</evidence>
<name>A0AAP0GLE0_9ASTR</name>
<evidence type="ECO:0000259" key="10">
    <source>
        <dbReference type="PROSITE" id="PS50011"/>
    </source>
</evidence>
<feature type="domain" description="Protein kinase" evidence="10">
    <location>
        <begin position="43"/>
        <end position="323"/>
    </location>
</feature>
<dbReference type="EMBL" id="JBCNJP010000027">
    <property type="protein sequence ID" value="KAK9052767.1"/>
    <property type="molecule type" value="Genomic_DNA"/>
</dbReference>
<evidence type="ECO:0000256" key="5">
    <source>
        <dbReference type="ARBA" id="ARBA00022741"/>
    </source>
</evidence>
<dbReference type="FunFam" id="3.30.200.20:FF:000039">
    <property type="entry name" value="receptor-like protein kinase FERONIA"/>
    <property type="match status" value="1"/>
</dbReference>
<organism evidence="11 12">
    <name type="scientific">Deinandra increscens subsp. villosa</name>
    <dbReference type="NCBI Taxonomy" id="3103831"/>
    <lineage>
        <taxon>Eukaryota</taxon>
        <taxon>Viridiplantae</taxon>
        <taxon>Streptophyta</taxon>
        <taxon>Embryophyta</taxon>
        <taxon>Tracheophyta</taxon>
        <taxon>Spermatophyta</taxon>
        <taxon>Magnoliopsida</taxon>
        <taxon>eudicotyledons</taxon>
        <taxon>Gunneridae</taxon>
        <taxon>Pentapetalae</taxon>
        <taxon>asterids</taxon>
        <taxon>campanulids</taxon>
        <taxon>Asterales</taxon>
        <taxon>Asteraceae</taxon>
        <taxon>Asteroideae</taxon>
        <taxon>Heliantheae alliance</taxon>
        <taxon>Madieae</taxon>
        <taxon>Madiinae</taxon>
        <taxon>Deinandra</taxon>
    </lineage>
</organism>
<accession>A0AAP0GLE0</accession>
<dbReference type="Pfam" id="PF07714">
    <property type="entry name" value="PK_Tyr_Ser-Thr"/>
    <property type="match status" value="1"/>
</dbReference>
<evidence type="ECO:0000313" key="12">
    <source>
        <dbReference type="Proteomes" id="UP001408789"/>
    </source>
</evidence>
<dbReference type="GO" id="GO:0004674">
    <property type="term" value="F:protein serine/threonine kinase activity"/>
    <property type="evidence" value="ECO:0007669"/>
    <property type="project" value="UniProtKB-KW"/>
</dbReference>
<dbReference type="InterPro" id="IPR017441">
    <property type="entry name" value="Protein_kinase_ATP_BS"/>
</dbReference>
<dbReference type="PROSITE" id="PS00107">
    <property type="entry name" value="PROTEIN_KINASE_ATP"/>
    <property type="match status" value="2"/>
</dbReference>
<dbReference type="Gene3D" id="1.10.510.10">
    <property type="entry name" value="Transferase(Phosphotransferase) domain 1"/>
    <property type="match status" value="2"/>
</dbReference>
<dbReference type="PANTHER" id="PTHR45621">
    <property type="entry name" value="OS01G0588500 PROTEIN-RELATED"/>
    <property type="match status" value="1"/>
</dbReference>
<sequence length="691" mass="77031">MSFATHDKEESKPPSTSSSIQIQPSQPCRCFEFNEIQIATKNFDESLVIGKGGFGKVYKADITNGSGLVVTAAIKRLDSMSQQGASEFWAEAEMLSKFRHCNIVSLIGYCNHENEMILVYEYISNGTLDDHLHKRNTPLPWLQRLNICIGAGRGLHYLHTGTGMQFGIIHRDVKSSNILLDENYGAKISDFGLSKTCPTNQPSTHVNTHIKGTYGYVDPNYCQTGMLTRKSDVYAFGVVLLEVLGRKHALDTRLYGEYKNLATWAQDSIIEGNLKHIIDSHIKSEISPKCLKEFVRIVETCLHNLPKHRSTMAEVVVSLERVLVLQEKFNNSLQSRDTTLYGRMVNLFPFPSKGENSGDLKLSNNSKGSNTFPELEGVPAHFQGLSPSLKVFKFADLKKATRKFSPDIMLGKGGYGKVFLGWVDQNTLAPSIPGVGIIAVAVKRFNDGRYVEWLTQATFLGHLGHPNIIRLLGYCRDESEHLSVYEYMANKSFHHFLHTEKVAEPLSWGTRLLILIGAVRGLTFFHSENLIFRDFKSPKILLDEDFNAKLGGSGIVKYGPESGETHVSTLAAGTLGYIAPEQFQTGQLTTKCDIYSLGVVLLQSISGRRPIERSELEESGCFLLVERASSIASDGRDVKEIIDPRLKDNYPPQGASECFSLALRCIAKEPKDRPSSEEVLQSLEQIYALYK</sequence>
<keyword evidence="3" id="KW-0723">Serine/threonine-protein kinase</keyword>
<dbReference type="Gene3D" id="3.30.200.20">
    <property type="entry name" value="Phosphorylase Kinase, domain 1"/>
    <property type="match status" value="2"/>
</dbReference>
<feature type="binding site" evidence="8">
    <location>
        <position position="443"/>
    </location>
    <ligand>
        <name>ATP</name>
        <dbReference type="ChEBI" id="CHEBI:30616"/>
    </ligand>
</feature>
<evidence type="ECO:0000256" key="1">
    <source>
        <dbReference type="ARBA" id="ARBA00004236"/>
    </source>
</evidence>
<evidence type="ECO:0000256" key="3">
    <source>
        <dbReference type="ARBA" id="ARBA00022527"/>
    </source>
</evidence>
<dbReference type="SMART" id="SM00220">
    <property type="entry name" value="S_TKc"/>
    <property type="match status" value="2"/>
</dbReference>
<dbReference type="FunFam" id="1.10.510.10:FF:000084">
    <property type="entry name" value="Wall-associated receptor kinase 2"/>
    <property type="match status" value="1"/>
</dbReference>
<dbReference type="SUPFAM" id="SSF56112">
    <property type="entry name" value="Protein kinase-like (PK-like)"/>
    <property type="match status" value="2"/>
</dbReference>
<protein>
    <recommendedName>
        <fullName evidence="10">Protein kinase domain-containing protein</fullName>
    </recommendedName>
</protein>
<feature type="compositionally biased region" description="Basic and acidic residues" evidence="9">
    <location>
        <begin position="1"/>
        <end position="12"/>
    </location>
</feature>
<evidence type="ECO:0000256" key="9">
    <source>
        <dbReference type="SAM" id="MobiDB-lite"/>
    </source>
</evidence>
<proteinExistence type="predicted"/>
<dbReference type="InterPro" id="IPR008271">
    <property type="entry name" value="Ser/Thr_kinase_AS"/>
</dbReference>
<feature type="binding site" evidence="8">
    <location>
        <position position="75"/>
    </location>
    <ligand>
        <name>ATP</name>
        <dbReference type="ChEBI" id="CHEBI:30616"/>
    </ligand>
</feature>
<dbReference type="Pfam" id="PF00069">
    <property type="entry name" value="Pkinase"/>
    <property type="match status" value="1"/>
</dbReference>